<name>A0A1H6PYL2_YARLL</name>
<evidence type="ECO:0000313" key="4">
    <source>
        <dbReference type="Proteomes" id="UP000256601"/>
    </source>
</evidence>
<dbReference type="EMBL" id="CP017557">
    <property type="protein sequence ID" value="AOW05536.1"/>
    <property type="molecule type" value="Genomic_DNA"/>
</dbReference>
<dbReference type="AlphaFoldDB" id="A0A1H6PYL2"/>
<proteinExistence type="predicted"/>
<dbReference type="EMBL" id="KZ858957">
    <property type="protein sequence ID" value="RDW27986.1"/>
    <property type="molecule type" value="Genomic_DNA"/>
</dbReference>
<dbReference type="VEuPathDB" id="FungiDB:YALI1_E20463g"/>
<organism evidence="1 3">
    <name type="scientific">Yarrowia lipolytica</name>
    <name type="common">Candida lipolytica</name>
    <dbReference type="NCBI Taxonomy" id="4952"/>
    <lineage>
        <taxon>Eukaryota</taxon>
        <taxon>Fungi</taxon>
        <taxon>Dikarya</taxon>
        <taxon>Ascomycota</taxon>
        <taxon>Saccharomycotina</taxon>
        <taxon>Dipodascomycetes</taxon>
        <taxon>Dipodascales</taxon>
        <taxon>Dipodascales incertae sedis</taxon>
        <taxon>Yarrowia</taxon>
    </lineage>
</organism>
<evidence type="ECO:0000313" key="2">
    <source>
        <dbReference type="EMBL" id="RDW27986.1"/>
    </source>
</evidence>
<reference evidence="1 3" key="1">
    <citation type="journal article" date="2016" name="PLoS ONE">
        <title>Sequence Assembly of Yarrowia lipolytica Strain W29/CLIB89 Shows Transposable Element Diversity.</title>
        <authorList>
            <person name="Magnan C."/>
            <person name="Yu J."/>
            <person name="Chang I."/>
            <person name="Jahn E."/>
            <person name="Kanomata Y."/>
            <person name="Wu J."/>
            <person name="Zeller M."/>
            <person name="Oakes M."/>
            <person name="Baldi P."/>
            <person name="Sandmeyer S."/>
        </authorList>
    </citation>
    <scope>NUCLEOTIDE SEQUENCE [LARGE SCALE GENOMIC DNA]</scope>
    <source>
        <strain evidence="1">CLIB89</strain>
        <strain evidence="3">CLIB89(W29)</strain>
    </source>
</reference>
<protein>
    <recommendedName>
        <fullName evidence="5">Proline dehydrogenase</fullName>
    </recommendedName>
</protein>
<reference evidence="2 4" key="2">
    <citation type="submission" date="2018-07" db="EMBL/GenBank/DDBJ databases">
        <title>Draft Genome Assemblies for Five Robust Yarrowia lipolytica Strains Exhibiting High Lipid Production and Pentose Sugar Utilization and Sugar Alcohol Secretion from Undetoxified Lignocellulosic Biomass Hydrolysates.</title>
        <authorList>
            <consortium name="DOE Joint Genome Institute"/>
            <person name="Walker C."/>
            <person name="Ryu S."/>
            <person name="Na H."/>
            <person name="Zane M."/>
            <person name="LaButti K."/>
            <person name="Lipzen A."/>
            <person name="Haridas S."/>
            <person name="Barry K."/>
            <person name="Grigoriev I.V."/>
            <person name="Quarterman J."/>
            <person name="Slininger P."/>
            <person name="Dien B."/>
            <person name="Trinh C.T."/>
        </authorList>
    </citation>
    <scope>NUCLEOTIDE SEQUENCE [LARGE SCALE GENOMIC DNA]</scope>
    <source>
        <strain evidence="2 4">YB392</strain>
    </source>
</reference>
<dbReference type="VEuPathDB" id="FungiDB:YALI0_E17171g"/>
<dbReference type="KEGG" id="yli:2911657"/>
<dbReference type="Proteomes" id="UP000182444">
    <property type="component" value="Chromosome 1E"/>
</dbReference>
<sequence length="149" mass="16354">MTFLSAVLYSYTMNPTLRLCRFIRPSTVRTSMVNTSQVSGGSSSMAYDASTSFSSTPRLLPPNSQPRFLANMSTGDVMALGLASLMTCRPSMVKLCAKILPYVPNSVVKMVVYRLYCGGTNHHEVLLTAQKLEKRGLGVMINYSVERAN</sequence>
<dbReference type="Proteomes" id="UP000256601">
    <property type="component" value="Unassembled WGS sequence"/>
</dbReference>
<gene>
    <name evidence="2" type="ORF">B0I71DRAFT_128158</name>
    <name evidence="1" type="ORF">YALI1_E20463g</name>
</gene>
<accession>A0A1H6PYL2</accession>
<evidence type="ECO:0008006" key="5">
    <source>
        <dbReference type="Google" id="ProtNLM"/>
    </source>
</evidence>
<dbReference type="Gene3D" id="3.20.20.220">
    <property type="match status" value="1"/>
</dbReference>
<evidence type="ECO:0000313" key="3">
    <source>
        <dbReference type="Proteomes" id="UP000182444"/>
    </source>
</evidence>
<evidence type="ECO:0000313" key="1">
    <source>
        <dbReference type="EMBL" id="AOW05536.1"/>
    </source>
</evidence>